<dbReference type="GO" id="GO:0004000">
    <property type="term" value="F:adenosine deaminase activity"/>
    <property type="evidence" value="ECO:0007669"/>
    <property type="project" value="UniProtKB-UniRule"/>
</dbReference>
<comment type="cofactor">
    <cofactor evidence="9">
        <name>Zn(2+)</name>
        <dbReference type="ChEBI" id="CHEBI:29105"/>
    </cofactor>
    <text evidence="9">Binds 1 zinc ion per subunit.</text>
</comment>
<organism evidence="11 12">
    <name type="scientific">Hypnocyclicus thermotrophus</name>
    <dbReference type="NCBI Taxonomy" id="1627895"/>
    <lineage>
        <taxon>Bacteria</taxon>
        <taxon>Fusobacteriati</taxon>
        <taxon>Fusobacteriota</taxon>
        <taxon>Fusobacteriia</taxon>
        <taxon>Fusobacteriales</taxon>
        <taxon>Fusobacteriaceae</taxon>
        <taxon>Hypnocyclicus</taxon>
    </lineage>
</organism>
<accession>A0AA46E0F5</accession>
<keyword evidence="5 9" id="KW-0546">Nucleotide metabolism</keyword>
<dbReference type="CDD" id="cd01320">
    <property type="entry name" value="ADA"/>
    <property type="match status" value="1"/>
</dbReference>
<dbReference type="InterPro" id="IPR001365">
    <property type="entry name" value="A_deaminase_dom"/>
</dbReference>
<evidence type="ECO:0000256" key="4">
    <source>
        <dbReference type="ARBA" id="ARBA00022833"/>
    </source>
</evidence>
<comment type="catalytic activity">
    <reaction evidence="8">
        <text>2'-deoxyadenosine + H2O + H(+) = 2'-deoxyinosine + NH4(+)</text>
        <dbReference type="Rhea" id="RHEA:28190"/>
        <dbReference type="ChEBI" id="CHEBI:15377"/>
        <dbReference type="ChEBI" id="CHEBI:15378"/>
        <dbReference type="ChEBI" id="CHEBI:17256"/>
        <dbReference type="ChEBI" id="CHEBI:28938"/>
        <dbReference type="ChEBI" id="CHEBI:28997"/>
        <dbReference type="EC" id="3.5.4.4"/>
    </reaction>
    <physiologicalReaction direction="left-to-right" evidence="8">
        <dbReference type="Rhea" id="RHEA:28191"/>
    </physiologicalReaction>
</comment>
<feature type="binding site" evidence="9">
    <location>
        <position position="12"/>
    </location>
    <ligand>
        <name>Zn(2+)</name>
        <dbReference type="ChEBI" id="CHEBI:29105"/>
        <note>catalytic</note>
    </ligand>
</feature>
<evidence type="ECO:0000256" key="8">
    <source>
        <dbReference type="ARBA" id="ARBA00049213"/>
    </source>
</evidence>
<name>A0AA46E0F5_9FUSO</name>
<feature type="binding site" evidence="9">
    <location>
        <position position="16"/>
    </location>
    <ligand>
        <name>substrate</name>
    </ligand>
</feature>
<feature type="domain" description="Adenosine deaminase" evidence="10">
    <location>
        <begin position="8"/>
        <end position="329"/>
    </location>
</feature>
<comment type="catalytic activity">
    <reaction evidence="7">
        <text>adenosine + H2O + H(+) = inosine + NH4(+)</text>
        <dbReference type="Rhea" id="RHEA:24408"/>
        <dbReference type="ChEBI" id="CHEBI:15377"/>
        <dbReference type="ChEBI" id="CHEBI:15378"/>
        <dbReference type="ChEBI" id="CHEBI:16335"/>
        <dbReference type="ChEBI" id="CHEBI:17596"/>
        <dbReference type="ChEBI" id="CHEBI:28938"/>
        <dbReference type="EC" id="3.5.4.4"/>
    </reaction>
    <physiologicalReaction direction="left-to-right" evidence="7">
        <dbReference type="Rhea" id="RHEA:24409"/>
    </physiologicalReaction>
</comment>
<dbReference type="Proteomes" id="UP000294678">
    <property type="component" value="Unassembled WGS sequence"/>
</dbReference>
<dbReference type="SUPFAM" id="SSF51556">
    <property type="entry name" value="Metallo-dependent hydrolases"/>
    <property type="match status" value="1"/>
</dbReference>
<keyword evidence="4 9" id="KW-0862">Zinc</keyword>
<dbReference type="GO" id="GO:0009168">
    <property type="term" value="P:purine ribonucleoside monophosphate biosynthetic process"/>
    <property type="evidence" value="ECO:0007669"/>
    <property type="project" value="UniProtKB-UniRule"/>
</dbReference>
<dbReference type="PANTHER" id="PTHR11409:SF43">
    <property type="entry name" value="ADENOSINE DEAMINASE"/>
    <property type="match status" value="1"/>
</dbReference>
<dbReference type="GO" id="GO:0006154">
    <property type="term" value="P:adenosine catabolic process"/>
    <property type="evidence" value="ECO:0007669"/>
    <property type="project" value="TreeGrafter"/>
</dbReference>
<feature type="binding site" evidence="9">
    <location>
        <position position="277"/>
    </location>
    <ligand>
        <name>Zn(2+)</name>
        <dbReference type="ChEBI" id="CHEBI:29105"/>
        <note>catalytic</note>
    </ligand>
</feature>
<dbReference type="GO" id="GO:0009117">
    <property type="term" value="P:nucleotide metabolic process"/>
    <property type="evidence" value="ECO:0007669"/>
    <property type="project" value="UniProtKB-KW"/>
</dbReference>
<evidence type="ECO:0000256" key="9">
    <source>
        <dbReference type="HAMAP-Rule" id="MF_00540"/>
    </source>
</evidence>
<comment type="function">
    <text evidence="9">Catalyzes the hydrolytic deamination of adenosine and 2-deoxyadenosine.</text>
</comment>
<feature type="binding site" evidence="9">
    <location>
        <position position="14"/>
    </location>
    <ligand>
        <name>Zn(2+)</name>
        <dbReference type="ChEBI" id="CHEBI:29105"/>
        <note>catalytic</note>
    </ligand>
</feature>
<feature type="active site" description="Proton donor" evidence="9">
    <location>
        <position position="200"/>
    </location>
</feature>
<dbReference type="Gene3D" id="3.20.20.140">
    <property type="entry name" value="Metal-dependent hydrolases"/>
    <property type="match status" value="1"/>
</dbReference>
<dbReference type="NCBIfam" id="TIGR01430">
    <property type="entry name" value="aden_deam"/>
    <property type="match status" value="1"/>
</dbReference>
<feature type="binding site" evidence="9">
    <location>
        <position position="14"/>
    </location>
    <ligand>
        <name>substrate</name>
    </ligand>
</feature>
<dbReference type="HAMAP" id="MF_00540">
    <property type="entry name" value="A_deaminase"/>
    <property type="match status" value="1"/>
</dbReference>
<evidence type="ECO:0000256" key="3">
    <source>
        <dbReference type="ARBA" id="ARBA00022801"/>
    </source>
</evidence>
<dbReference type="InterPro" id="IPR032466">
    <property type="entry name" value="Metal_Hydrolase"/>
</dbReference>
<evidence type="ECO:0000256" key="5">
    <source>
        <dbReference type="ARBA" id="ARBA00023080"/>
    </source>
</evidence>
<dbReference type="GO" id="GO:0046103">
    <property type="term" value="P:inosine biosynthetic process"/>
    <property type="evidence" value="ECO:0007669"/>
    <property type="project" value="TreeGrafter"/>
</dbReference>
<keyword evidence="12" id="KW-1185">Reference proteome</keyword>
<dbReference type="RefSeq" id="WP_134112130.1">
    <property type="nucleotide sequence ID" value="NZ_SOBG01000001.1"/>
</dbReference>
<comment type="caution">
    <text evidence="9">Lacks conserved residue(s) required for the propagation of feature annotation.</text>
</comment>
<reference evidence="11 12" key="1">
    <citation type="submission" date="2019-03" db="EMBL/GenBank/DDBJ databases">
        <title>Genomic Encyclopedia of Type Strains, Phase IV (KMG-IV): sequencing the most valuable type-strain genomes for metagenomic binning, comparative biology and taxonomic classification.</title>
        <authorList>
            <person name="Goeker M."/>
        </authorList>
    </citation>
    <scope>NUCLEOTIDE SEQUENCE [LARGE SCALE GENOMIC DNA]</scope>
    <source>
        <strain evidence="11 12">DSM 100055</strain>
    </source>
</reference>
<dbReference type="Pfam" id="PF00962">
    <property type="entry name" value="A_deaminase"/>
    <property type="match status" value="1"/>
</dbReference>
<dbReference type="EMBL" id="SOBG01000001">
    <property type="protein sequence ID" value="TDT72466.1"/>
    <property type="molecule type" value="Genomic_DNA"/>
</dbReference>
<evidence type="ECO:0000256" key="2">
    <source>
        <dbReference type="ARBA" id="ARBA00022723"/>
    </source>
</evidence>
<protein>
    <recommendedName>
        <fullName evidence="1 9">Adenosine deaminase</fullName>
        <ecNumber evidence="1 9">3.5.4.4</ecNumber>
    </recommendedName>
    <alternativeName>
        <fullName evidence="6 9">Adenosine aminohydrolase</fullName>
    </alternativeName>
</protein>
<dbReference type="InterPro" id="IPR006330">
    <property type="entry name" value="Ado/ade_deaminase"/>
</dbReference>
<evidence type="ECO:0000256" key="7">
    <source>
        <dbReference type="ARBA" id="ARBA00047989"/>
    </source>
</evidence>
<dbReference type="PANTHER" id="PTHR11409">
    <property type="entry name" value="ADENOSINE DEAMINASE"/>
    <property type="match status" value="1"/>
</dbReference>
<keyword evidence="3 9" id="KW-0378">Hydrolase</keyword>
<feature type="site" description="Important for catalytic activity" evidence="9">
    <location>
        <position position="220"/>
    </location>
</feature>
<dbReference type="GO" id="GO:0043103">
    <property type="term" value="P:hypoxanthine salvage"/>
    <property type="evidence" value="ECO:0007669"/>
    <property type="project" value="TreeGrafter"/>
</dbReference>
<evidence type="ECO:0000313" key="11">
    <source>
        <dbReference type="EMBL" id="TDT72466.1"/>
    </source>
</evidence>
<dbReference type="EC" id="3.5.4.4" evidence="1 9"/>
<evidence type="ECO:0000256" key="6">
    <source>
        <dbReference type="ARBA" id="ARBA00031852"/>
    </source>
</evidence>
<feature type="binding site" evidence="9">
    <location>
        <position position="170"/>
    </location>
    <ligand>
        <name>substrate</name>
    </ligand>
</feature>
<proteinExistence type="inferred from homology"/>
<comment type="caution">
    <text evidence="11">The sequence shown here is derived from an EMBL/GenBank/DDBJ whole genome shotgun (WGS) entry which is preliminary data.</text>
</comment>
<feature type="binding site" evidence="9">
    <location>
        <position position="197"/>
    </location>
    <ligand>
        <name>Zn(2+)</name>
        <dbReference type="ChEBI" id="CHEBI:29105"/>
        <note>catalytic</note>
    </ligand>
</feature>
<evidence type="ECO:0000259" key="10">
    <source>
        <dbReference type="Pfam" id="PF00962"/>
    </source>
</evidence>
<dbReference type="InterPro" id="IPR028893">
    <property type="entry name" value="A_deaminase"/>
</dbReference>
<evidence type="ECO:0000313" key="12">
    <source>
        <dbReference type="Proteomes" id="UP000294678"/>
    </source>
</evidence>
<evidence type="ECO:0000256" key="1">
    <source>
        <dbReference type="ARBA" id="ARBA00012784"/>
    </source>
</evidence>
<dbReference type="GO" id="GO:0008270">
    <property type="term" value="F:zinc ion binding"/>
    <property type="evidence" value="ECO:0007669"/>
    <property type="project" value="UniProtKB-UniRule"/>
</dbReference>
<sequence length="330" mass="37965">MNIQNIKKVELHLHLDGSLRPSTVLELAKKDDIELPTYDLNKLKKYLSVDEHNKDLVEYLKKFEIPGKVMQTKENLSRVSYELVEDLAKDNYIYAEIRFAPHFHLEKGLNLEEVVEAVLKGIEKATKKYDIKITLLLCIMRHLSLEKAFEILNLTEKYIGKGVSGLDLAGDEFNYPATIFKKVFNVARNKGIPFTIHAGEARGPESVWEAISLGAKRLGHGIRSYEDERLIDCLKKEDIALECCPISNLHTHAIKDFRNYPLKFYVENNINACLNTDNRTVSNTNYQKEVDFLSSYINIDLEDINKFNKNAIKSAFITEDEKKQLLNKLK</sequence>
<gene>
    <name evidence="9" type="primary">add</name>
    <name evidence="11" type="ORF">EV215_0272</name>
</gene>
<comment type="similarity">
    <text evidence="9">Belongs to the metallo-dependent hydrolases superfamily. Adenosine and AMP deaminases family. Adenosine deaminase subfamily.</text>
</comment>
<keyword evidence="2 9" id="KW-0479">Metal-binding</keyword>
<dbReference type="AlphaFoldDB" id="A0AA46E0F5"/>
<dbReference type="GO" id="GO:0005829">
    <property type="term" value="C:cytosol"/>
    <property type="evidence" value="ECO:0007669"/>
    <property type="project" value="TreeGrafter"/>
</dbReference>